<evidence type="ECO:0000259" key="3">
    <source>
        <dbReference type="Pfam" id="PF03713"/>
    </source>
</evidence>
<organism evidence="4 5">
    <name type="scientific">Ferrovibrio terrae</name>
    <dbReference type="NCBI Taxonomy" id="2594003"/>
    <lineage>
        <taxon>Bacteria</taxon>
        <taxon>Pseudomonadati</taxon>
        <taxon>Pseudomonadota</taxon>
        <taxon>Alphaproteobacteria</taxon>
        <taxon>Rhodospirillales</taxon>
        <taxon>Rhodospirillaceae</taxon>
        <taxon>Ferrovibrio</taxon>
    </lineage>
</organism>
<keyword evidence="2" id="KW-1133">Transmembrane helix</keyword>
<proteinExistence type="predicted"/>
<evidence type="ECO:0000256" key="2">
    <source>
        <dbReference type="SAM" id="Phobius"/>
    </source>
</evidence>
<dbReference type="InterPro" id="IPR005183">
    <property type="entry name" value="DUF305_CopM-like"/>
</dbReference>
<name>A0A516GYP7_9PROT</name>
<feature type="region of interest" description="Disordered" evidence="1">
    <location>
        <begin position="130"/>
        <end position="149"/>
    </location>
</feature>
<evidence type="ECO:0000313" key="5">
    <source>
        <dbReference type="Proteomes" id="UP000317496"/>
    </source>
</evidence>
<evidence type="ECO:0000313" key="4">
    <source>
        <dbReference type="EMBL" id="QDO96622.1"/>
    </source>
</evidence>
<dbReference type="EMBL" id="CP041636">
    <property type="protein sequence ID" value="QDO96622.1"/>
    <property type="molecule type" value="Genomic_DNA"/>
</dbReference>
<keyword evidence="5" id="KW-1185">Reference proteome</keyword>
<dbReference type="AlphaFoldDB" id="A0A516GYP7"/>
<dbReference type="RefSeq" id="WP_144067603.1">
    <property type="nucleotide sequence ID" value="NZ_CP041636.1"/>
</dbReference>
<keyword evidence="2" id="KW-0472">Membrane</keyword>
<feature type="transmembrane region" description="Helical" evidence="2">
    <location>
        <begin position="6"/>
        <end position="28"/>
    </location>
</feature>
<accession>A0A516GYP7</accession>
<dbReference type="Proteomes" id="UP000317496">
    <property type="component" value="Chromosome"/>
</dbReference>
<gene>
    <name evidence="4" type="ORF">FNB15_04725</name>
</gene>
<protein>
    <submittedName>
        <fullName evidence="4">DUF305 domain-containing protein</fullName>
    </submittedName>
</protein>
<reference evidence="4 5" key="1">
    <citation type="submission" date="2019-07" db="EMBL/GenBank/DDBJ databases">
        <title>Genome sequencing for Ferrovibrio sp. K5.</title>
        <authorList>
            <person name="Park S.-J."/>
        </authorList>
    </citation>
    <scope>NUCLEOTIDE SEQUENCE [LARGE SCALE GENOMIC DNA]</scope>
    <source>
        <strain evidence="4 5">K5</strain>
    </source>
</reference>
<dbReference type="OrthoDB" id="517560at2"/>
<sequence length="149" mass="15902">MPKQPGYRLGLIGIGVVVALAGLHILLLEHDPVSHAGRHSAGLQQTAAFAQEMDRDMAKMMRDMHASGYTGRPDADFLAMMIPHHQGAVDMARAVLRHGEDPLTRQLAEDIIAGQQAEIAAMTARLAILQRGPDPAPGGFPALSGTRGR</sequence>
<dbReference type="KEGG" id="fer:FNB15_04725"/>
<dbReference type="PANTHER" id="PTHR36933:SF1">
    <property type="entry name" value="SLL0788 PROTEIN"/>
    <property type="match status" value="1"/>
</dbReference>
<dbReference type="Gene3D" id="1.20.1260.10">
    <property type="match status" value="1"/>
</dbReference>
<keyword evidence="2" id="KW-0812">Transmembrane</keyword>
<evidence type="ECO:0000256" key="1">
    <source>
        <dbReference type="SAM" id="MobiDB-lite"/>
    </source>
</evidence>
<dbReference type="PANTHER" id="PTHR36933">
    <property type="entry name" value="SLL0788 PROTEIN"/>
    <property type="match status" value="1"/>
</dbReference>
<feature type="domain" description="DUF305" evidence="3">
    <location>
        <begin position="43"/>
        <end position="124"/>
    </location>
</feature>
<dbReference type="InterPro" id="IPR012347">
    <property type="entry name" value="Ferritin-like"/>
</dbReference>
<dbReference type="Pfam" id="PF03713">
    <property type="entry name" value="DUF305"/>
    <property type="match status" value="1"/>
</dbReference>